<keyword evidence="2" id="KW-1185">Reference proteome</keyword>
<sequence>MIFLPFVSIIASSLNSPRILTTFSLTVYKRPARPLRLILISTEQVLRELKTARLLFAIGKANVTSTFERALNRSGVVVEAS</sequence>
<protein>
    <submittedName>
        <fullName evidence="1">Uncharacterized protein</fullName>
    </submittedName>
</protein>
<evidence type="ECO:0000313" key="2">
    <source>
        <dbReference type="Proteomes" id="UP001165367"/>
    </source>
</evidence>
<name>A0ABS9KVA4_9BACT</name>
<accession>A0ABS9KVA4</accession>
<organism evidence="1 2">
    <name type="scientific">Terrimonas ginsenosidimutans</name>
    <dbReference type="NCBI Taxonomy" id="2908004"/>
    <lineage>
        <taxon>Bacteria</taxon>
        <taxon>Pseudomonadati</taxon>
        <taxon>Bacteroidota</taxon>
        <taxon>Chitinophagia</taxon>
        <taxon>Chitinophagales</taxon>
        <taxon>Chitinophagaceae</taxon>
        <taxon>Terrimonas</taxon>
    </lineage>
</organism>
<reference evidence="1" key="1">
    <citation type="submission" date="2022-01" db="EMBL/GenBank/DDBJ databases">
        <authorList>
            <person name="Jo J.-H."/>
            <person name="Im W.-T."/>
        </authorList>
    </citation>
    <scope>NUCLEOTIDE SEQUENCE</scope>
    <source>
        <strain evidence="1">NA20</strain>
    </source>
</reference>
<proteinExistence type="predicted"/>
<dbReference type="Proteomes" id="UP001165367">
    <property type="component" value="Unassembled WGS sequence"/>
</dbReference>
<dbReference type="EMBL" id="JAKLTR010000012">
    <property type="protein sequence ID" value="MCG2616256.1"/>
    <property type="molecule type" value="Genomic_DNA"/>
</dbReference>
<gene>
    <name evidence="1" type="ORF">LZZ85_18300</name>
</gene>
<evidence type="ECO:0000313" key="1">
    <source>
        <dbReference type="EMBL" id="MCG2616256.1"/>
    </source>
</evidence>
<dbReference type="RefSeq" id="WP_237874879.1">
    <property type="nucleotide sequence ID" value="NZ_JAKLTR010000012.1"/>
</dbReference>
<comment type="caution">
    <text evidence="1">The sequence shown here is derived from an EMBL/GenBank/DDBJ whole genome shotgun (WGS) entry which is preliminary data.</text>
</comment>